<accession>A0ABW6DJD3</accession>
<dbReference type="EMBL" id="JBBKXX010000002">
    <property type="protein sequence ID" value="MFD3408618.1"/>
    <property type="molecule type" value="Genomic_DNA"/>
</dbReference>
<proteinExistence type="inferred from homology"/>
<reference evidence="3 4" key="1">
    <citation type="submission" date="2024-03" db="EMBL/GenBank/DDBJ databases">
        <title>Aquirufa genome sequencing.</title>
        <authorList>
            <person name="Pitt A."/>
            <person name="Hahn M.W."/>
        </authorList>
    </citation>
    <scope>NUCLEOTIDE SEQUENCE [LARGE SCALE GENOMIC DNA]</scope>
    <source>
        <strain evidence="3 4">HETE-83D</strain>
    </source>
</reference>
<dbReference type="PANTHER" id="PTHR43000">
    <property type="entry name" value="DTDP-D-GLUCOSE 4,6-DEHYDRATASE-RELATED"/>
    <property type="match status" value="1"/>
</dbReference>
<evidence type="ECO:0000256" key="1">
    <source>
        <dbReference type="ARBA" id="ARBA00007637"/>
    </source>
</evidence>
<evidence type="ECO:0000313" key="4">
    <source>
        <dbReference type="Proteomes" id="UP001598019"/>
    </source>
</evidence>
<name>A0ABW6DJD3_9BACT</name>
<organism evidence="3 4">
    <name type="scientific">Aquirufa esocilacus</name>
    <dbReference type="NCBI Taxonomy" id="3096513"/>
    <lineage>
        <taxon>Bacteria</taxon>
        <taxon>Pseudomonadati</taxon>
        <taxon>Bacteroidota</taxon>
        <taxon>Cytophagia</taxon>
        <taxon>Cytophagales</taxon>
        <taxon>Flectobacillaceae</taxon>
        <taxon>Aquirufa</taxon>
    </lineage>
</organism>
<dbReference type="Pfam" id="PF01370">
    <property type="entry name" value="Epimerase"/>
    <property type="match status" value="1"/>
</dbReference>
<dbReference type="SUPFAM" id="SSF51735">
    <property type="entry name" value="NAD(P)-binding Rossmann-fold domains"/>
    <property type="match status" value="1"/>
</dbReference>
<feature type="domain" description="NAD-dependent epimerase/dehydratase" evidence="2">
    <location>
        <begin position="3"/>
        <end position="216"/>
    </location>
</feature>
<gene>
    <name evidence="3" type="ORF">SKC37_08110</name>
</gene>
<dbReference type="InterPro" id="IPR001509">
    <property type="entry name" value="Epimerase_deHydtase"/>
</dbReference>
<keyword evidence="4" id="KW-1185">Reference proteome</keyword>
<protein>
    <submittedName>
        <fullName evidence="3">NAD(P)-dependent oxidoreductase</fullName>
    </submittedName>
</protein>
<evidence type="ECO:0000259" key="2">
    <source>
        <dbReference type="Pfam" id="PF01370"/>
    </source>
</evidence>
<sequence length="289" mass="33223">MHVVVSGGTGYLGSSLIKLFLLKGIKISILIRNKSSLTRIEEFRNSVNLVNIDESNKLENLFENESICGVIHTATCYGRKNETLNLMLESNLMFPIKLLEIAIKHKVQFFINTDTSLPRELNFYSLSKSQLKDWFKYYSDYIKIINAIPEYFYGPNDDENKFVTSVFIKMYNNAESIEFSKGDQLRDFIYIDDISNAFYCIVENLDKVKTLTDIPIGSSETISLKNMVLLIKDKLKNNFTKLNFGYLPTRPGEIMYSKADISILKSFGWHPKVTLDEGIQNIVKLKINK</sequence>
<evidence type="ECO:0000313" key="3">
    <source>
        <dbReference type="EMBL" id="MFD3408618.1"/>
    </source>
</evidence>
<dbReference type="InterPro" id="IPR036291">
    <property type="entry name" value="NAD(P)-bd_dom_sf"/>
</dbReference>
<dbReference type="Proteomes" id="UP001598019">
    <property type="component" value="Unassembled WGS sequence"/>
</dbReference>
<dbReference type="Gene3D" id="3.40.50.720">
    <property type="entry name" value="NAD(P)-binding Rossmann-like Domain"/>
    <property type="match status" value="1"/>
</dbReference>
<comment type="caution">
    <text evidence="3">The sequence shown here is derived from an EMBL/GenBank/DDBJ whole genome shotgun (WGS) entry which is preliminary data.</text>
</comment>
<dbReference type="RefSeq" id="WP_377980996.1">
    <property type="nucleotide sequence ID" value="NZ_JBBKXX010000002.1"/>
</dbReference>
<comment type="similarity">
    <text evidence="1">Belongs to the NAD(P)-dependent epimerase/dehydratase family.</text>
</comment>